<keyword evidence="2" id="KW-1185">Reference proteome</keyword>
<gene>
    <name evidence="1" type="ORF">EGR_10756</name>
</gene>
<dbReference type="RefSeq" id="XP_024345584.1">
    <property type="nucleotide sequence ID" value="XM_024500005.1"/>
</dbReference>
<comment type="caution">
    <text evidence="1">The sequence shown here is derived from an EMBL/GenBank/DDBJ whole genome shotgun (WGS) entry which is preliminary data.</text>
</comment>
<evidence type="ECO:0000313" key="2">
    <source>
        <dbReference type="Proteomes" id="UP000019149"/>
    </source>
</evidence>
<dbReference type="GeneID" id="36346471"/>
<dbReference type="AlphaFoldDB" id="W6U041"/>
<name>W6U041_ECHGR</name>
<evidence type="ECO:0000313" key="1">
    <source>
        <dbReference type="EMBL" id="EUB54388.1"/>
    </source>
</evidence>
<reference evidence="1 2" key="1">
    <citation type="journal article" date="2013" name="Nat. Genet.">
        <title>The genome of the hydatid tapeworm Echinococcus granulosus.</title>
        <authorList>
            <person name="Zheng H."/>
            <person name="Zhang W."/>
            <person name="Zhang L."/>
            <person name="Zhang Z."/>
            <person name="Li J."/>
            <person name="Lu G."/>
            <person name="Zhu Y."/>
            <person name="Wang Y."/>
            <person name="Huang Y."/>
            <person name="Liu J."/>
            <person name="Kang H."/>
            <person name="Chen J."/>
            <person name="Wang L."/>
            <person name="Chen A."/>
            <person name="Yu S."/>
            <person name="Gao Z."/>
            <person name="Jin L."/>
            <person name="Gu W."/>
            <person name="Wang Z."/>
            <person name="Zhao L."/>
            <person name="Shi B."/>
            <person name="Wen H."/>
            <person name="Lin R."/>
            <person name="Jones M.K."/>
            <person name="Brejova B."/>
            <person name="Vinar T."/>
            <person name="Zhao G."/>
            <person name="McManus D.P."/>
            <person name="Chen Z."/>
            <person name="Zhou Y."/>
            <person name="Wang S."/>
        </authorList>
    </citation>
    <scope>NUCLEOTIDE SEQUENCE [LARGE SCALE GENOMIC DNA]</scope>
</reference>
<dbReference type="EMBL" id="APAU02000263">
    <property type="protein sequence ID" value="EUB54388.1"/>
    <property type="molecule type" value="Genomic_DNA"/>
</dbReference>
<dbReference type="Proteomes" id="UP000019149">
    <property type="component" value="Unassembled WGS sequence"/>
</dbReference>
<protein>
    <submittedName>
        <fullName evidence="1">Uncharacterized protein</fullName>
    </submittedName>
</protein>
<dbReference type="CTD" id="36346471"/>
<dbReference type="KEGG" id="egl:EGR_10756"/>
<organism evidence="1 2">
    <name type="scientific">Echinococcus granulosus</name>
    <name type="common">Hydatid tapeworm</name>
    <dbReference type="NCBI Taxonomy" id="6210"/>
    <lineage>
        <taxon>Eukaryota</taxon>
        <taxon>Metazoa</taxon>
        <taxon>Spiralia</taxon>
        <taxon>Lophotrochozoa</taxon>
        <taxon>Platyhelminthes</taxon>
        <taxon>Cestoda</taxon>
        <taxon>Eucestoda</taxon>
        <taxon>Cyclophyllidea</taxon>
        <taxon>Taeniidae</taxon>
        <taxon>Echinococcus</taxon>
        <taxon>Echinococcus granulosus group</taxon>
    </lineage>
</organism>
<proteinExistence type="predicted"/>
<sequence length="269" mass="30962">MLGLINQKRLIASFKLVKHIYLDKNDCFHKTFWACEIHKTYSPNPSSRDPSCFNVPNGTDFMGFNYGVINHFLPHTRFGLDFKYTLFSQFYTFFMKCALLLNIGIIKTVKNLMEVLRSVNDILHKMVCLRSSNRLCDFLSNGEKIEAFVTIQRELRETLNLCSIFIYSVQSYDMNYVSVCSQLLSLAVTSFSKHCIWLLSRKLTSLTKTPFMMLVALVSKKPSKNGSNTCRYYLVLSLDAFNESNCVIAANVRLKQIICAARIRHFLCS</sequence>
<accession>W6U041</accession>